<gene>
    <name evidence="8" type="ORF">NTJ_03492</name>
</gene>
<feature type="compositionally biased region" description="Low complexity" evidence="6">
    <location>
        <begin position="355"/>
        <end position="378"/>
    </location>
</feature>
<reference evidence="8 9" key="1">
    <citation type="submission" date="2023-09" db="EMBL/GenBank/DDBJ databases">
        <title>Nesidiocoris tenuis whole genome shotgun sequence.</title>
        <authorList>
            <person name="Shibata T."/>
            <person name="Shimoda M."/>
            <person name="Kobayashi T."/>
            <person name="Uehara T."/>
        </authorList>
    </citation>
    <scope>NUCLEOTIDE SEQUENCE [LARGE SCALE GENOMIC DNA]</scope>
    <source>
        <strain evidence="8 9">Japan</strain>
    </source>
</reference>
<feature type="domain" description="C2H2-type" evidence="7">
    <location>
        <begin position="181"/>
        <end position="208"/>
    </location>
</feature>
<dbReference type="SUPFAM" id="SSF57667">
    <property type="entry name" value="beta-beta-alpha zinc fingers"/>
    <property type="match status" value="3"/>
</dbReference>
<dbReference type="PANTHER" id="PTHR16515:SF58">
    <property type="entry name" value="ZINC FINGER PROTEIN 22"/>
    <property type="match status" value="1"/>
</dbReference>
<feature type="domain" description="C2H2-type" evidence="7">
    <location>
        <begin position="125"/>
        <end position="152"/>
    </location>
</feature>
<evidence type="ECO:0000313" key="9">
    <source>
        <dbReference type="Proteomes" id="UP001307889"/>
    </source>
</evidence>
<evidence type="ECO:0000256" key="4">
    <source>
        <dbReference type="ARBA" id="ARBA00022833"/>
    </source>
</evidence>
<keyword evidence="1" id="KW-0479">Metal-binding</keyword>
<evidence type="ECO:0000313" key="8">
    <source>
        <dbReference type="EMBL" id="BES90683.1"/>
    </source>
</evidence>
<organism evidence="8 9">
    <name type="scientific">Nesidiocoris tenuis</name>
    <dbReference type="NCBI Taxonomy" id="355587"/>
    <lineage>
        <taxon>Eukaryota</taxon>
        <taxon>Metazoa</taxon>
        <taxon>Ecdysozoa</taxon>
        <taxon>Arthropoda</taxon>
        <taxon>Hexapoda</taxon>
        <taxon>Insecta</taxon>
        <taxon>Pterygota</taxon>
        <taxon>Neoptera</taxon>
        <taxon>Paraneoptera</taxon>
        <taxon>Hemiptera</taxon>
        <taxon>Heteroptera</taxon>
        <taxon>Panheteroptera</taxon>
        <taxon>Cimicomorpha</taxon>
        <taxon>Miridae</taxon>
        <taxon>Dicyphina</taxon>
        <taxon>Nesidiocoris</taxon>
    </lineage>
</organism>
<evidence type="ECO:0000256" key="6">
    <source>
        <dbReference type="SAM" id="MobiDB-lite"/>
    </source>
</evidence>
<dbReference type="PROSITE" id="PS50157">
    <property type="entry name" value="ZINC_FINGER_C2H2_2"/>
    <property type="match status" value="4"/>
</dbReference>
<dbReference type="InterPro" id="IPR013087">
    <property type="entry name" value="Znf_C2H2_type"/>
</dbReference>
<evidence type="ECO:0000256" key="3">
    <source>
        <dbReference type="ARBA" id="ARBA00022771"/>
    </source>
</evidence>
<dbReference type="Gene3D" id="3.30.160.60">
    <property type="entry name" value="Classic Zinc Finger"/>
    <property type="match status" value="5"/>
</dbReference>
<dbReference type="InterPro" id="IPR036236">
    <property type="entry name" value="Znf_C2H2_sf"/>
</dbReference>
<feature type="domain" description="C2H2-type" evidence="7">
    <location>
        <begin position="153"/>
        <end position="180"/>
    </location>
</feature>
<dbReference type="PANTHER" id="PTHR16515">
    <property type="entry name" value="PR DOMAIN ZINC FINGER PROTEIN"/>
    <property type="match status" value="1"/>
</dbReference>
<keyword evidence="2" id="KW-0677">Repeat</keyword>
<feature type="region of interest" description="Disordered" evidence="6">
    <location>
        <begin position="341"/>
        <end position="396"/>
    </location>
</feature>
<feature type="domain" description="C2H2-type" evidence="7">
    <location>
        <begin position="209"/>
        <end position="236"/>
    </location>
</feature>
<evidence type="ECO:0000256" key="1">
    <source>
        <dbReference type="ARBA" id="ARBA00022723"/>
    </source>
</evidence>
<feature type="compositionally biased region" description="Acidic residues" evidence="6">
    <location>
        <begin position="379"/>
        <end position="396"/>
    </location>
</feature>
<keyword evidence="4" id="KW-0862">Zinc</keyword>
<accession>A0ABN7AFB9</accession>
<feature type="region of interest" description="Disordered" evidence="6">
    <location>
        <begin position="84"/>
        <end position="117"/>
    </location>
</feature>
<keyword evidence="3 5" id="KW-0863">Zinc-finger</keyword>
<evidence type="ECO:0000256" key="5">
    <source>
        <dbReference type="PROSITE-ProRule" id="PRU00042"/>
    </source>
</evidence>
<keyword evidence="9" id="KW-1185">Reference proteome</keyword>
<dbReference type="EMBL" id="AP028910">
    <property type="protein sequence ID" value="BES90683.1"/>
    <property type="molecule type" value="Genomic_DNA"/>
</dbReference>
<feature type="compositionally biased region" description="Polar residues" evidence="6">
    <location>
        <begin position="105"/>
        <end position="117"/>
    </location>
</feature>
<name>A0ABN7AFB9_9HEMI</name>
<sequence>MALSLLHDAVAGIGEGLGSQIMKEDRTEAERSKQFHMSLLSGGQMLSSLGPLALHGPLLRAAPLLQWSAEQMALSRTAAAAVANNNNNSTPRSKIAEDEPPSPPTQLNGAKTNTGVAPNNRERQFVCRICNHSFGYKHVLQNHERTHTGEAPFECPHCHKRFKRDHHLKTHIRLHTGEKPYHCPHCDRNFVQVANLRRHLRVHTGERPYACQLCSSKFSDSNQLKAHTLIHKGEKPFQCGSCQTRFRRRHHLVHHKCHLDDDDTISTTTPTEAVATTPIQIANSTPAKKRNIQVTIKEVIGGKTSPFIHRQMASENESIRRPYIASSPLLHHTGLITAALPEQTEPEDLSMSTGIKNNNYKRNINNNSSSGASGASETSEGEVDEFSDPWEEENTS</sequence>
<evidence type="ECO:0000259" key="7">
    <source>
        <dbReference type="PROSITE" id="PS50157"/>
    </source>
</evidence>
<dbReference type="PROSITE" id="PS00028">
    <property type="entry name" value="ZINC_FINGER_C2H2_1"/>
    <property type="match status" value="4"/>
</dbReference>
<dbReference type="InterPro" id="IPR050331">
    <property type="entry name" value="Zinc_finger"/>
</dbReference>
<dbReference type="SMART" id="SM00355">
    <property type="entry name" value="ZnF_C2H2"/>
    <property type="match status" value="5"/>
</dbReference>
<dbReference type="Pfam" id="PF00096">
    <property type="entry name" value="zf-C2H2"/>
    <property type="match status" value="2"/>
</dbReference>
<dbReference type="Proteomes" id="UP001307889">
    <property type="component" value="Chromosome 2"/>
</dbReference>
<protein>
    <submittedName>
        <fullName evidence="8">Segmentation</fullName>
    </submittedName>
</protein>
<proteinExistence type="predicted"/>
<evidence type="ECO:0000256" key="2">
    <source>
        <dbReference type="ARBA" id="ARBA00022737"/>
    </source>
</evidence>